<dbReference type="Proteomes" id="UP000263377">
    <property type="component" value="Unassembled WGS sequence"/>
</dbReference>
<protein>
    <submittedName>
        <fullName evidence="1">Uncharacterized protein</fullName>
    </submittedName>
</protein>
<dbReference type="RefSeq" id="WP_117491008.1">
    <property type="nucleotide sequence ID" value="NZ_QVIG01000001.1"/>
</dbReference>
<gene>
    <name evidence="1" type="ORF">DR950_36320</name>
</gene>
<dbReference type="EMBL" id="QVIG01000001">
    <property type="protein sequence ID" value="RGD62498.1"/>
    <property type="molecule type" value="Genomic_DNA"/>
</dbReference>
<dbReference type="AlphaFoldDB" id="A0A373A2V6"/>
<sequence>MERLGQPDCPILLTLSGIGLDAAEGHPPPPIELRLTRKTMVRLENKIRTVLRPTVGTAPSNPQTSTAPRRGRISVEEIPPAQLQLLDRPKQSFRMTFSGIEPDPSGGCPPPVIELRLNRSMLEDLQAQIRAVQIASVVNAGRAATAPPLARRTRGRALRSHFGFSSEQIEQLHQDHSHQAPPADLMQRLLDGLRRMEATPS</sequence>
<reference evidence="1 2" key="1">
    <citation type="submission" date="2018-08" db="EMBL/GenBank/DDBJ databases">
        <title>Diversity &amp; Physiological Properties of Lignin-Decomposing Actinobacteria from Soil.</title>
        <authorList>
            <person name="Roh S.G."/>
            <person name="Kim S.B."/>
        </authorList>
    </citation>
    <scope>NUCLEOTIDE SEQUENCE [LARGE SCALE GENOMIC DNA]</scope>
    <source>
        <strain evidence="1 2">MMS17-GH009</strain>
    </source>
</reference>
<evidence type="ECO:0000313" key="2">
    <source>
        <dbReference type="Proteomes" id="UP000263377"/>
    </source>
</evidence>
<organism evidence="1 2">
    <name type="scientific">Kitasatospora xanthocidica</name>
    <dbReference type="NCBI Taxonomy" id="83382"/>
    <lineage>
        <taxon>Bacteria</taxon>
        <taxon>Bacillati</taxon>
        <taxon>Actinomycetota</taxon>
        <taxon>Actinomycetes</taxon>
        <taxon>Kitasatosporales</taxon>
        <taxon>Streptomycetaceae</taxon>
        <taxon>Kitasatospora</taxon>
    </lineage>
</organism>
<accession>A0A373A2V6</accession>
<proteinExistence type="predicted"/>
<evidence type="ECO:0000313" key="1">
    <source>
        <dbReference type="EMBL" id="RGD62498.1"/>
    </source>
</evidence>
<comment type="caution">
    <text evidence="1">The sequence shown here is derived from an EMBL/GenBank/DDBJ whole genome shotgun (WGS) entry which is preliminary data.</text>
</comment>
<keyword evidence="2" id="KW-1185">Reference proteome</keyword>
<name>A0A373A2V6_9ACTN</name>